<dbReference type="PIRSF" id="PIRSF031982">
    <property type="entry name" value="UCP031982_abhydr"/>
    <property type="match status" value="1"/>
</dbReference>
<protein>
    <submittedName>
        <fullName evidence="5">Predicted dienelactone hydrolase</fullName>
    </submittedName>
</protein>
<keyword evidence="6" id="KW-1185">Reference proteome</keyword>
<evidence type="ECO:0000313" key="6">
    <source>
        <dbReference type="Proteomes" id="UP000199670"/>
    </source>
</evidence>
<dbReference type="AlphaFoldDB" id="A0A1C4BZT5"/>
<evidence type="ECO:0000256" key="1">
    <source>
        <dbReference type="ARBA" id="ARBA00022801"/>
    </source>
</evidence>
<dbReference type="SUPFAM" id="SSF53474">
    <property type="entry name" value="alpha/beta-Hydrolases"/>
    <property type="match status" value="1"/>
</dbReference>
<evidence type="ECO:0000313" key="5">
    <source>
        <dbReference type="EMBL" id="SCC12318.1"/>
    </source>
</evidence>
<dbReference type="GO" id="GO:0006508">
    <property type="term" value="P:proteolysis"/>
    <property type="evidence" value="ECO:0007669"/>
    <property type="project" value="InterPro"/>
</dbReference>
<name>A0A1C4BZT5_9GAMM</name>
<keyword evidence="2" id="KW-0442">Lipid degradation</keyword>
<dbReference type="InterPro" id="IPR016986">
    <property type="entry name" value="UCP031982_abhydr"/>
</dbReference>
<dbReference type="EMBL" id="FMAQ01000006">
    <property type="protein sequence ID" value="SCC12318.1"/>
    <property type="molecule type" value="Genomic_DNA"/>
</dbReference>
<sequence>MTKLYFLLYSLILSFPFFNYAYSNVGFKEIYYNKEDSRPLNIAIWYPTNDQQIAVTIGDNAIFYGSKVIPDAAPISNYRKHPLIVISHGYGGSWQSLNWLAYELADRGYIVAAPNHPGTTYFNKDITQSTKLWLRPQDLSKTIDALQIDEILANYIDMNKISSIGHSLGGWTVAALAGARFDTNLFKQDCTIHSHLKACQLVNELGLDNPQLNKNMSDPRIKSFISLDAGLVRGFTADSLKNITVPSLIIGAGIDVGDTNVELESGYLQQFLSKSLSTYIVIPDAMHFSFMQICKSGAIDILEQDAKGEAIICKDGGNRTRTEIHREITDQIIDFLAKANLN</sequence>
<dbReference type="RefSeq" id="WP_209435385.1">
    <property type="nucleotide sequence ID" value="NZ_FMAQ01000006.1"/>
</dbReference>
<keyword evidence="3" id="KW-0443">Lipid metabolism</keyword>
<dbReference type="GO" id="GO:0003847">
    <property type="term" value="F:1-alkyl-2-acetylglycerophosphocholine esterase activity"/>
    <property type="evidence" value="ECO:0007669"/>
    <property type="project" value="TreeGrafter"/>
</dbReference>
<dbReference type="Gene3D" id="3.40.50.1820">
    <property type="entry name" value="alpha/beta hydrolase"/>
    <property type="match status" value="1"/>
</dbReference>
<proteinExistence type="predicted"/>
<accession>A0A1C4BZT5</accession>
<dbReference type="PANTHER" id="PTHR10272">
    <property type="entry name" value="PLATELET-ACTIVATING FACTOR ACETYLHYDROLASE"/>
    <property type="match status" value="1"/>
</dbReference>
<evidence type="ECO:0000256" key="2">
    <source>
        <dbReference type="ARBA" id="ARBA00022963"/>
    </source>
</evidence>
<keyword evidence="1 5" id="KW-0378">Hydrolase</keyword>
<evidence type="ECO:0000259" key="4">
    <source>
        <dbReference type="Pfam" id="PF00326"/>
    </source>
</evidence>
<dbReference type="GO" id="GO:0016042">
    <property type="term" value="P:lipid catabolic process"/>
    <property type="evidence" value="ECO:0007669"/>
    <property type="project" value="UniProtKB-KW"/>
</dbReference>
<dbReference type="InterPro" id="IPR001375">
    <property type="entry name" value="Peptidase_S9_cat"/>
</dbReference>
<evidence type="ECO:0000256" key="3">
    <source>
        <dbReference type="ARBA" id="ARBA00023098"/>
    </source>
</evidence>
<dbReference type="Pfam" id="PF00326">
    <property type="entry name" value="Peptidase_S9"/>
    <property type="match status" value="1"/>
</dbReference>
<dbReference type="InterPro" id="IPR029058">
    <property type="entry name" value="AB_hydrolase_fold"/>
</dbReference>
<dbReference type="Proteomes" id="UP000199670">
    <property type="component" value="Unassembled WGS sequence"/>
</dbReference>
<gene>
    <name evidence="5" type="ORF">GA0061081_10675</name>
</gene>
<dbReference type="PANTHER" id="PTHR10272:SF0">
    <property type="entry name" value="PLATELET-ACTIVATING FACTOR ACETYLHYDROLASE"/>
    <property type="match status" value="1"/>
</dbReference>
<reference evidence="6" key="1">
    <citation type="submission" date="2016-08" db="EMBL/GenBank/DDBJ databases">
        <authorList>
            <person name="Varghese N."/>
            <person name="Submissions Spin"/>
        </authorList>
    </citation>
    <scope>NUCLEOTIDE SEQUENCE [LARGE SCALE GENOMIC DNA]</scope>
    <source>
        <strain evidence="6">R-53248</strain>
    </source>
</reference>
<dbReference type="STRING" id="1798182.GA0061081_10675"/>
<organism evidence="5 6">
    <name type="scientific">Gilliamella bombicola</name>
    <dbReference type="NCBI Taxonomy" id="1798182"/>
    <lineage>
        <taxon>Bacteria</taxon>
        <taxon>Pseudomonadati</taxon>
        <taxon>Pseudomonadota</taxon>
        <taxon>Gammaproteobacteria</taxon>
        <taxon>Orbales</taxon>
        <taxon>Orbaceae</taxon>
        <taxon>Gilliamella</taxon>
    </lineage>
</organism>
<dbReference type="GO" id="GO:0008236">
    <property type="term" value="F:serine-type peptidase activity"/>
    <property type="evidence" value="ECO:0007669"/>
    <property type="project" value="InterPro"/>
</dbReference>
<feature type="domain" description="Peptidase S9 prolyl oligopeptidase catalytic" evidence="4">
    <location>
        <begin position="96"/>
        <end position="187"/>
    </location>
</feature>